<feature type="chain" id="PRO_5020041638" evidence="1">
    <location>
        <begin position="18"/>
        <end position="257"/>
    </location>
</feature>
<feature type="signal peptide" evidence="1">
    <location>
        <begin position="1"/>
        <end position="17"/>
    </location>
</feature>
<proteinExistence type="predicted"/>
<name>A0A4C1XCK5_EUMVA</name>
<reference evidence="2 3" key="1">
    <citation type="journal article" date="2019" name="Commun. Biol.">
        <title>The bagworm genome reveals a unique fibroin gene that provides high tensile strength.</title>
        <authorList>
            <person name="Kono N."/>
            <person name="Nakamura H."/>
            <person name="Ohtoshi R."/>
            <person name="Tomita M."/>
            <person name="Numata K."/>
            <person name="Arakawa K."/>
        </authorList>
    </citation>
    <scope>NUCLEOTIDE SEQUENCE [LARGE SCALE GENOMIC DNA]</scope>
</reference>
<accession>A0A4C1XCK5</accession>
<gene>
    <name evidence="2" type="ORF">EVAR_41865_1</name>
</gene>
<evidence type="ECO:0000313" key="2">
    <source>
        <dbReference type="EMBL" id="GBP60174.1"/>
    </source>
</evidence>
<evidence type="ECO:0000256" key="1">
    <source>
        <dbReference type="SAM" id="SignalP"/>
    </source>
</evidence>
<comment type="caution">
    <text evidence="2">The sequence shown here is derived from an EMBL/GenBank/DDBJ whole genome shotgun (WGS) entry which is preliminary data.</text>
</comment>
<dbReference type="AlphaFoldDB" id="A0A4C1XCK5"/>
<dbReference type="Proteomes" id="UP000299102">
    <property type="component" value="Unassembled WGS sequence"/>
</dbReference>
<dbReference type="EMBL" id="BGZK01000780">
    <property type="protein sequence ID" value="GBP60174.1"/>
    <property type="molecule type" value="Genomic_DNA"/>
</dbReference>
<sequence>MAALAVIIVALVKLTFTACIVLTNEYSCAPFFFQKVYHAGRAHKSIVRFECAKEPTSYITCDPTFTERVYYRTESGYSCMMESLARPAPLPDEPANSNRDGYDDYFKRLGMTATPAGWMLQDATASVLLQMRPNVPLSLILEPCWNYFENLGYKYTGGRGGPAWEGANATHRVRYSPIAQDYRNSACVLSADFRRYRTKIPTRLLTSVQMVRDSIPRFLPSRQWFYLYQFTTLPRMSNGKLSMHGTEPIRFTSVMTS</sequence>
<organism evidence="2 3">
    <name type="scientific">Eumeta variegata</name>
    <name type="common">Bagworm moth</name>
    <name type="synonym">Eumeta japonica</name>
    <dbReference type="NCBI Taxonomy" id="151549"/>
    <lineage>
        <taxon>Eukaryota</taxon>
        <taxon>Metazoa</taxon>
        <taxon>Ecdysozoa</taxon>
        <taxon>Arthropoda</taxon>
        <taxon>Hexapoda</taxon>
        <taxon>Insecta</taxon>
        <taxon>Pterygota</taxon>
        <taxon>Neoptera</taxon>
        <taxon>Endopterygota</taxon>
        <taxon>Lepidoptera</taxon>
        <taxon>Glossata</taxon>
        <taxon>Ditrysia</taxon>
        <taxon>Tineoidea</taxon>
        <taxon>Psychidae</taxon>
        <taxon>Oiketicinae</taxon>
        <taxon>Eumeta</taxon>
    </lineage>
</organism>
<keyword evidence="3" id="KW-1185">Reference proteome</keyword>
<protein>
    <submittedName>
        <fullName evidence="2">Uncharacterized protein</fullName>
    </submittedName>
</protein>
<evidence type="ECO:0000313" key="3">
    <source>
        <dbReference type="Proteomes" id="UP000299102"/>
    </source>
</evidence>
<dbReference type="OrthoDB" id="7504551at2759"/>
<keyword evidence="1" id="KW-0732">Signal</keyword>